<dbReference type="AlphaFoldDB" id="A0AAW2EHP6"/>
<dbReference type="Proteomes" id="UP001430953">
    <property type="component" value="Unassembled WGS sequence"/>
</dbReference>
<keyword evidence="2" id="KW-1185">Reference proteome</keyword>
<gene>
    <name evidence="1" type="ORF">PUN28_018280</name>
</gene>
<evidence type="ECO:0000313" key="1">
    <source>
        <dbReference type="EMBL" id="KAL0102873.1"/>
    </source>
</evidence>
<comment type="caution">
    <text evidence="1">The sequence shown here is derived from an EMBL/GenBank/DDBJ whole genome shotgun (WGS) entry which is preliminary data.</text>
</comment>
<proteinExistence type="predicted"/>
<dbReference type="EMBL" id="JADYXP020000022">
    <property type="protein sequence ID" value="KAL0102873.1"/>
    <property type="molecule type" value="Genomic_DNA"/>
</dbReference>
<organism evidence="1 2">
    <name type="scientific">Cardiocondyla obscurior</name>
    <dbReference type="NCBI Taxonomy" id="286306"/>
    <lineage>
        <taxon>Eukaryota</taxon>
        <taxon>Metazoa</taxon>
        <taxon>Ecdysozoa</taxon>
        <taxon>Arthropoda</taxon>
        <taxon>Hexapoda</taxon>
        <taxon>Insecta</taxon>
        <taxon>Pterygota</taxon>
        <taxon>Neoptera</taxon>
        <taxon>Endopterygota</taxon>
        <taxon>Hymenoptera</taxon>
        <taxon>Apocrita</taxon>
        <taxon>Aculeata</taxon>
        <taxon>Formicoidea</taxon>
        <taxon>Formicidae</taxon>
        <taxon>Myrmicinae</taxon>
        <taxon>Cardiocondyla</taxon>
    </lineage>
</organism>
<name>A0AAW2EHP6_9HYME</name>
<accession>A0AAW2EHP6</accession>
<evidence type="ECO:0008006" key="3">
    <source>
        <dbReference type="Google" id="ProtNLM"/>
    </source>
</evidence>
<sequence length="196" mass="22342">MVRNVEIVFRWLLKKTDTSLYFSRGSEHLRFLLHLFPPRLLQPLRKMMACYIASSHSSLPPLFPSLSLFLQTALSLIFFSLSLCLSLSLSHSLLLSSCFSSQPDPVDSRDARRRLHARSRPVFLLSRESCSSSRPALSSLSSSLPVSRDPFIRPAHLFRGQRALSRPRNESGGRRRTSGAFEQIENTRRIRLITET</sequence>
<protein>
    <recommendedName>
        <fullName evidence="3">Transmembrane protein</fullName>
    </recommendedName>
</protein>
<reference evidence="1 2" key="1">
    <citation type="submission" date="2023-03" db="EMBL/GenBank/DDBJ databases">
        <title>High recombination rates correlate with genetic variation in Cardiocondyla obscurior ants.</title>
        <authorList>
            <person name="Errbii M."/>
        </authorList>
    </citation>
    <scope>NUCLEOTIDE SEQUENCE [LARGE SCALE GENOMIC DNA]</scope>
    <source>
        <strain evidence="1">Alpha-2009</strain>
        <tissue evidence="1">Whole body</tissue>
    </source>
</reference>
<evidence type="ECO:0000313" key="2">
    <source>
        <dbReference type="Proteomes" id="UP001430953"/>
    </source>
</evidence>